<dbReference type="EMBL" id="JABGBO010000006">
    <property type="protein sequence ID" value="NOL49829.1"/>
    <property type="molecule type" value="Genomic_DNA"/>
</dbReference>
<dbReference type="GO" id="GO:0051082">
    <property type="term" value="F:unfolded protein binding"/>
    <property type="evidence" value="ECO:0007669"/>
    <property type="project" value="UniProtKB-UniRule"/>
</dbReference>
<dbReference type="GO" id="GO:0006457">
    <property type="term" value="P:protein folding"/>
    <property type="evidence" value="ECO:0007669"/>
    <property type="project" value="UniProtKB-UniRule"/>
</dbReference>
<comment type="caution">
    <text evidence="9">The sequence shown here is derived from an EMBL/GenBank/DDBJ whole genome shotgun (WGS) entry which is preliminary data.</text>
</comment>
<keyword evidence="2 7" id="KW-0677">Repeat</keyword>
<evidence type="ECO:0000313" key="9">
    <source>
        <dbReference type="EMBL" id="NOL49829.1"/>
    </source>
</evidence>
<keyword evidence="6 7" id="KW-0413">Isomerase</keyword>
<feature type="domain" description="PpiC" evidence="8">
    <location>
        <begin position="343"/>
        <end position="441"/>
    </location>
</feature>
<evidence type="ECO:0000256" key="5">
    <source>
        <dbReference type="ARBA" id="ARBA00023186"/>
    </source>
</evidence>
<sequence length="493" mass="55178" precursor="true">MQYSKTWLKIALIALPGLVLTAPEALAAKATHKVTKQRQGTFADGIAAVVNTDIITMKQLDSRMRAMEVSGNPVSKEEALSLLIDEHLMNSQAEQLGIRVTQERLRDVLNGIAQENGMTLEQLQQAAKQHGINWDDYVANMAEQVRMEDLRSQVVQSRVHVSEFDVKAFLAQHPTGMYPEYKKNVVSQPRYEKREVIERSFDPKAVAFQHIYIRVPEGASDEEVAAAKKKADEALAKIRRGASFASVARQYSDGAEAKNGGDLGIRMNEDWPELFMAVTKKVRDGGTTGVFKASNGFHILRVVERRGIVNEQRKVVNVRLPDPPQAQLTPREQAARHDGPVEVTDTHVRHILIRVTPVFSDAQAKAKIDDIYQKLQSGQQFADLAEKYSQDSSAPLGGDIGWVTPGQSDPAFEQAMASLQPGQVSAPVRSKFGWHILEVLDRRTEDKQASIRHDLAYETLYQEQAQHVLQDWLSQLRSQAYIDNRLTGQTNRK</sequence>
<accession>A0A7Y4P6E0</accession>
<comment type="domain">
    <text evidence="7">The PPIase activity resides only in the second parvulin domain. The N-terminal region and the C-terminal tail are necessary and sufficient for the chaperone activity of SurA. The PPIase activity is dispensable for SurA to function as a chaperone. The N-terminal region and the C-terminal tail are also required for porin recognition.</text>
</comment>
<dbReference type="PANTHER" id="PTHR47637:SF1">
    <property type="entry name" value="CHAPERONE SURA"/>
    <property type="match status" value="1"/>
</dbReference>
<dbReference type="HAMAP" id="MF_01183">
    <property type="entry name" value="Chaperone_SurA"/>
    <property type="match status" value="1"/>
</dbReference>
<dbReference type="PROSITE" id="PS50198">
    <property type="entry name" value="PPIC_PPIASE_2"/>
    <property type="match status" value="2"/>
</dbReference>
<keyword evidence="10" id="KW-1185">Reference proteome</keyword>
<comment type="subcellular location">
    <subcellularLocation>
        <location evidence="7">Periplasm</location>
    </subcellularLocation>
    <text evidence="7">Is capable of associating with the outer membrane.</text>
</comment>
<dbReference type="RefSeq" id="WP_171588803.1">
    <property type="nucleotide sequence ID" value="NZ_JABGBO010000006.1"/>
</dbReference>
<comment type="catalytic activity">
    <reaction evidence="7">
        <text>[protein]-peptidylproline (omega=180) = [protein]-peptidylproline (omega=0)</text>
        <dbReference type="Rhea" id="RHEA:16237"/>
        <dbReference type="Rhea" id="RHEA-COMP:10747"/>
        <dbReference type="Rhea" id="RHEA-COMP:10748"/>
        <dbReference type="ChEBI" id="CHEBI:83833"/>
        <dbReference type="ChEBI" id="CHEBI:83834"/>
        <dbReference type="EC" id="5.2.1.8"/>
    </reaction>
</comment>
<evidence type="ECO:0000256" key="1">
    <source>
        <dbReference type="ARBA" id="ARBA00022729"/>
    </source>
</evidence>
<protein>
    <recommendedName>
        <fullName evidence="7">Chaperone SurA</fullName>
    </recommendedName>
    <alternativeName>
        <fullName evidence="7">Peptidyl-prolyl cis-trans isomerase SurA</fullName>
        <shortName evidence="7">PPIase SurA</shortName>
        <ecNumber evidence="7">5.2.1.8</ecNumber>
    </alternativeName>
    <alternativeName>
        <fullName evidence="7">Rotamase SurA</fullName>
    </alternativeName>
</protein>
<organism evidence="9 10">
    <name type="scientific">Pelistega europaea</name>
    <dbReference type="NCBI Taxonomy" id="106147"/>
    <lineage>
        <taxon>Bacteria</taxon>
        <taxon>Pseudomonadati</taxon>
        <taxon>Pseudomonadota</taxon>
        <taxon>Betaproteobacteria</taxon>
        <taxon>Burkholderiales</taxon>
        <taxon>Alcaligenaceae</taxon>
        <taxon>Pelistega</taxon>
    </lineage>
</organism>
<dbReference type="Pfam" id="PF00639">
    <property type="entry name" value="Rotamase"/>
    <property type="match status" value="2"/>
</dbReference>
<dbReference type="InterPro" id="IPR023034">
    <property type="entry name" value="PPIase_SurA"/>
</dbReference>
<dbReference type="GO" id="GO:0042277">
    <property type="term" value="F:peptide binding"/>
    <property type="evidence" value="ECO:0007669"/>
    <property type="project" value="InterPro"/>
</dbReference>
<dbReference type="Proteomes" id="UP000541421">
    <property type="component" value="Unassembled WGS sequence"/>
</dbReference>
<evidence type="ECO:0000313" key="10">
    <source>
        <dbReference type="Proteomes" id="UP000541421"/>
    </source>
</evidence>
<dbReference type="AlphaFoldDB" id="A0A7Y4P6E0"/>
<dbReference type="Gene3D" id="3.10.50.40">
    <property type="match status" value="2"/>
</dbReference>
<dbReference type="InterPro" id="IPR023058">
    <property type="entry name" value="PPIase_PpiC_CS"/>
</dbReference>
<feature type="domain" description="PpiC" evidence="8">
    <location>
        <begin position="203"/>
        <end position="304"/>
    </location>
</feature>
<keyword evidence="5 7" id="KW-0143">Chaperone</keyword>
<dbReference type="InterPro" id="IPR000297">
    <property type="entry name" value="PPIase_PpiC"/>
</dbReference>
<dbReference type="PROSITE" id="PS01096">
    <property type="entry name" value="PPIC_PPIASE_1"/>
    <property type="match status" value="1"/>
</dbReference>
<evidence type="ECO:0000256" key="3">
    <source>
        <dbReference type="ARBA" id="ARBA00022764"/>
    </source>
</evidence>
<dbReference type="Pfam" id="PF09312">
    <property type="entry name" value="SurA_N"/>
    <property type="match status" value="1"/>
</dbReference>
<dbReference type="GO" id="GO:0003755">
    <property type="term" value="F:peptidyl-prolyl cis-trans isomerase activity"/>
    <property type="evidence" value="ECO:0007669"/>
    <property type="project" value="UniProtKB-UniRule"/>
</dbReference>
<dbReference type="GO" id="GO:0043165">
    <property type="term" value="P:Gram-negative-bacterium-type cell outer membrane assembly"/>
    <property type="evidence" value="ECO:0007669"/>
    <property type="project" value="InterPro"/>
</dbReference>
<reference evidence="9 10" key="1">
    <citation type="submission" date="2020-05" db="EMBL/GenBank/DDBJ databases">
        <authorList>
            <person name="Niu N."/>
        </authorList>
    </citation>
    <scope>NUCLEOTIDE SEQUENCE [LARGE SCALE GENOMIC DNA]</scope>
    <source>
        <strain evidence="9 10">LMG10982</strain>
    </source>
</reference>
<evidence type="ECO:0000256" key="6">
    <source>
        <dbReference type="ARBA" id="ARBA00023235"/>
    </source>
</evidence>
<dbReference type="PANTHER" id="PTHR47637">
    <property type="entry name" value="CHAPERONE SURA"/>
    <property type="match status" value="1"/>
</dbReference>
<dbReference type="InterPro" id="IPR046357">
    <property type="entry name" value="PPIase_dom_sf"/>
</dbReference>
<gene>
    <name evidence="7" type="primary">surA</name>
    <name evidence="9" type="ORF">HKX40_06735</name>
</gene>
<proteinExistence type="inferred from homology"/>
<dbReference type="SUPFAM" id="SSF109998">
    <property type="entry name" value="Triger factor/SurA peptide-binding domain-like"/>
    <property type="match status" value="1"/>
</dbReference>
<dbReference type="EC" id="5.2.1.8" evidence="7"/>
<name>A0A7Y4P6E0_9BURK</name>
<dbReference type="GO" id="GO:0050821">
    <property type="term" value="P:protein stabilization"/>
    <property type="evidence" value="ECO:0007669"/>
    <property type="project" value="InterPro"/>
</dbReference>
<evidence type="ECO:0000259" key="8">
    <source>
        <dbReference type="PROSITE" id="PS50198"/>
    </source>
</evidence>
<dbReference type="GO" id="GO:0030288">
    <property type="term" value="C:outer membrane-bounded periplasmic space"/>
    <property type="evidence" value="ECO:0007669"/>
    <property type="project" value="InterPro"/>
</dbReference>
<dbReference type="InterPro" id="IPR015391">
    <property type="entry name" value="SurA_N"/>
</dbReference>
<dbReference type="InterPro" id="IPR027304">
    <property type="entry name" value="Trigger_fact/SurA_dom_sf"/>
</dbReference>
<dbReference type="Gene3D" id="1.10.4030.10">
    <property type="entry name" value="Porin chaperone SurA, peptide-binding domain"/>
    <property type="match status" value="1"/>
</dbReference>
<keyword evidence="3 7" id="KW-0574">Periplasm</keyword>
<evidence type="ECO:0000256" key="7">
    <source>
        <dbReference type="HAMAP-Rule" id="MF_01183"/>
    </source>
</evidence>
<evidence type="ECO:0000256" key="2">
    <source>
        <dbReference type="ARBA" id="ARBA00022737"/>
    </source>
</evidence>
<dbReference type="SUPFAM" id="SSF54534">
    <property type="entry name" value="FKBP-like"/>
    <property type="match status" value="2"/>
</dbReference>
<keyword evidence="1 7" id="KW-0732">Signal</keyword>
<feature type="signal peptide" evidence="7">
    <location>
        <begin position="1"/>
        <end position="27"/>
    </location>
</feature>
<feature type="chain" id="PRO_5031656836" description="Chaperone SurA" evidence="7">
    <location>
        <begin position="28"/>
        <end position="493"/>
    </location>
</feature>
<evidence type="ECO:0000256" key="4">
    <source>
        <dbReference type="ARBA" id="ARBA00023110"/>
    </source>
</evidence>
<dbReference type="InterPro" id="IPR050280">
    <property type="entry name" value="OMP_Chaperone_SurA"/>
</dbReference>
<comment type="function">
    <text evidence="7">Chaperone involved in the correct folding and assembly of outer membrane proteins. Recognizes specific patterns of aromatic residues and the orientation of their side chains, which are found more frequently in integral outer membrane proteins. May act in both early periplasmic and late outer membrane-associated steps of protein maturation.</text>
</comment>
<keyword evidence="4 7" id="KW-0697">Rotamase</keyword>